<dbReference type="Pfam" id="PF09637">
    <property type="entry name" value="Med18"/>
    <property type="match status" value="1"/>
</dbReference>
<evidence type="ECO:0000313" key="9">
    <source>
        <dbReference type="EMBL" id="KRZ44627.1"/>
    </source>
</evidence>
<proteinExistence type="inferred from homology"/>
<comment type="caution">
    <text evidence="7">The sequence shown here is derived from an EMBL/GenBank/DDBJ whole genome shotgun (WGS) entry which is preliminary data.</text>
</comment>
<protein>
    <recommendedName>
        <fullName evidence="6">Mediator of RNA polymerase II transcription subunit 18</fullName>
    </recommendedName>
    <alternativeName>
        <fullName evidence="6">Mediator complex subunit 18</fullName>
    </alternativeName>
</protein>
<dbReference type="Gene3D" id="2.40.320.10">
    <property type="entry name" value="Hypothetical Protein Pfu-838710-001"/>
    <property type="match status" value="1"/>
</dbReference>
<dbReference type="GO" id="GO:0070847">
    <property type="term" value="C:core mediator complex"/>
    <property type="evidence" value="ECO:0007669"/>
    <property type="project" value="TreeGrafter"/>
</dbReference>
<evidence type="ECO:0000313" key="10">
    <source>
        <dbReference type="Proteomes" id="UP000054632"/>
    </source>
</evidence>
<accession>A0A0V1EAX9</accession>
<dbReference type="EMBL" id="JYDV01000005">
    <property type="protein sequence ID" value="KRZ44627.1"/>
    <property type="molecule type" value="Genomic_DNA"/>
</dbReference>
<keyword evidence="3 6" id="KW-0805">Transcription regulation</keyword>
<evidence type="ECO:0000256" key="2">
    <source>
        <dbReference type="ARBA" id="ARBA00009814"/>
    </source>
</evidence>
<keyword evidence="11" id="KW-1185">Reference proteome</keyword>
<reference evidence="10 11" key="1">
    <citation type="submission" date="2015-01" db="EMBL/GenBank/DDBJ databases">
        <title>Evolution of Trichinella species and genotypes.</title>
        <authorList>
            <person name="Korhonen P.K."/>
            <person name="Edoardo P."/>
            <person name="Giuseppe L.R."/>
            <person name="Gasser R.B."/>
        </authorList>
    </citation>
    <scope>NUCLEOTIDE SEQUENCE [LARGE SCALE GENOMIC DNA]</scope>
    <source>
        <strain evidence="7">ISS13</strain>
        <strain evidence="9">ISS176</strain>
        <strain evidence="8">ISS588</strain>
    </source>
</reference>
<organism evidence="7 10">
    <name type="scientific">Trichinella pseudospiralis</name>
    <name type="common">Parasitic roundworm</name>
    <dbReference type="NCBI Taxonomy" id="6337"/>
    <lineage>
        <taxon>Eukaryota</taxon>
        <taxon>Metazoa</taxon>
        <taxon>Ecdysozoa</taxon>
        <taxon>Nematoda</taxon>
        <taxon>Enoplea</taxon>
        <taxon>Dorylaimia</taxon>
        <taxon>Trichinellida</taxon>
        <taxon>Trichinellidae</taxon>
        <taxon>Trichinella</taxon>
    </lineage>
</organism>
<name>A0A0V1EAX9_TRIPS</name>
<evidence type="ECO:0000313" key="7">
    <source>
        <dbReference type="EMBL" id="KRY70959.1"/>
    </source>
</evidence>
<dbReference type="Proteomes" id="UP000054826">
    <property type="component" value="Unassembled WGS sequence"/>
</dbReference>
<dbReference type="Proteomes" id="UP000054632">
    <property type="component" value="Unassembled WGS sequence"/>
</dbReference>
<evidence type="ECO:0000313" key="11">
    <source>
        <dbReference type="Proteomes" id="UP000054805"/>
    </source>
</evidence>
<comment type="subcellular location">
    <subcellularLocation>
        <location evidence="1 6">Nucleus</location>
    </subcellularLocation>
</comment>
<sequence>MEGHSKEYCKKYEMNTVEFTLYGSVLDSAYTVLIERLRGLSDPKFEKFHEHELVFANSMKCLQLVIRLTSCSLENVKAGVINWHVRRSLDQPNAPYHVKYMGDNEADVNEKCPVNVRKVINCLCTSNDMMAFLGDIGFRMQYEFVAKGILFKKGPIKVTVSKIYRVIEAGNSSAVEKFTDSHLVEMSALSSFPEDPIANTIREFADQLKPIVNMEKMINKKQ</sequence>
<comment type="subunit">
    <text evidence="6">Component of the Mediator complex.</text>
</comment>
<dbReference type="GO" id="GO:0006369">
    <property type="term" value="P:termination of RNA polymerase II transcription"/>
    <property type="evidence" value="ECO:0007669"/>
    <property type="project" value="TreeGrafter"/>
</dbReference>
<gene>
    <name evidence="7" type="primary">med18</name>
    <name evidence="6" type="synonym">MED18</name>
    <name evidence="7" type="ORF">T4A_12554</name>
    <name evidence="8" type="ORF">T4B_3156</name>
    <name evidence="9" type="ORF">T4C_9575</name>
</gene>
<dbReference type="PANTHER" id="PTHR13321">
    <property type="entry name" value="MEDIATOR OF RNA POLYMERASE II TRANSCRIPTION, SUBUNIT 18"/>
    <property type="match status" value="1"/>
</dbReference>
<evidence type="ECO:0000256" key="4">
    <source>
        <dbReference type="ARBA" id="ARBA00023163"/>
    </source>
</evidence>
<evidence type="ECO:0000256" key="1">
    <source>
        <dbReference type="ARBA" id="ARBA00004123"/>
    </source>
</evidence>
<comment type="similarity">
    <text evidence="2 6">Belongs to the Mediator complex subunit 18 family.</text>
</comment>
<keyword evidence="5 6" id="KW-0539">Nucleus</keyword>
<evidence type="ECO:0000256" key="5">
    <source>
        <dbReference type="ARBA" id="ARBA00023242"/>
    </source>
</evidence>
<dbReference type="GO" id="GO:0006357">
    <property type="term" value="P:regulation of transcription by RNA polymerase II"/>
    <property type="evidence" value="ECO:0007669"/>
    <property type="project" value="InterPro"/>
</dbReference>
<dbReference type="GO" id="GO:0003712">
    <property type="term" value="F:transcription coregulator activity"/>
    <property type="evidence" value="ECO:0007669"/>
    <property type="project" value="InterPro"/>
</dbReference>
<dbReference type="GO" id="GO:0016592">
    <property type="term" value="C:mediator complex"/>
    <property type="evidence" value="ECO:0007669"/>
    <property type="project" value="InterPro"/>
</dbReference>
<dbReference type="EMBL" id="JYDS01000200">
    <property type="protein sequence ID" value="KRZ21604.1"/>
    <property type="molecule type" value="Genomic_DNA"/>
</dbReference>
<dbReference type="InterPro" id="IPR019095">
    <property type="entry name" value="Mediator_Med18"/>
</dbReference>
<dbReference type="AlphaFoldDB" id="A0A0V1EAX9"/>
<keyword evidence="4 6" id="KW-0804">Transcription</keyword>
<dbReference type="Proteomes" id="UP000054805">
    <property type="component" value="Unassembled WGS sequence"/>
</dbReference>
<comment type="function">
    <text evidence="6">Component of the Mediator complex, a coactivator involved in the regulated transcription of nearly all RNA polymerase II-dependent genes. Mediator functions as a bridge to convey information from gene-specific regulatory proteins to the basal RNA polymerase II transcription machinery. Mediator is recruited to promoters by direct interactions with regulatory proteins and serves as a scaffold for the assembly of a functional preinitiation complex with RNA polymerase II and the general transcription factors.</text>
</comment>
<dbReference type="EMBL" id="JYDR01000064">
    <property type="protein sequence ID" value="KRY70959.1"/>
    <property type="molecule type" value="Genomic_DNA"/>
</dbReference>
<evidence type="ECO:0000256" key="3">
    <source>
        <dbReference type="ARBA" id="ARBA00023015"/>
    </source>
</evidence>
<evidence type="ECO:0000313" key="8">
    <source>
        <dbReference type="EMBL" id="KRZ21604.1"/>
    </source>
</evidence>
<keyword evidence="6" id="KW-0010">Activator</keyword>
<dbReference type="PANTHER" id="PTHR13321:SF2">
    <property type="entry name" value="MEDIATOR OF RNA POLYMERASE II TRANSCRIPTION SUBUNIT 18"/>
    <property type="match status" value="1"/>
</dbReference>
<evidence type="ECO:0000256" key="6">
    <source>
        <dbReference type="RuleBase" id="RU364150"/>
    </source>
</evidence>